<evidence type="ECO:0000259" key="5">
    <source>
        <dbReference type="PROSITE" id="PS51898"/>
    </source>
</evidence>
<evidence type="ECO:0000256" key="4">
    <source>
        <dbReference type="PROSITE-ProRule" id="PRU01248"/>
    </source>
</evidence>
<evidence type="ECO:0000256" key="2">
    <source>
        <dbReference type="ARBA" id="ARBA00023125"/>
    </source>
</evidence>
<dbReference type="SUPFAM" id="SSF47823">
    <property type="entry name" value="lambda integrase-like, N-terminal domain"/>
    <property type="match status" value="1"/>
</dbReference>
<comment type="caution">
    <text evidence="7">The sequence shown here is derived from an EMBL/GenBank/DDBJ whole genome shotgun (WGS) entry which is preliminary data.</text>
</comment>
<dbReference type="InterPro" id="IPR013762">
    <property type="entry name" value="Integrase-like_cat_sf"/>
</dbReference>
<evidence type="ECO:0000313" key="7">
    <source>
        <dbReference type="EMBL" id="TCT19493.1"/>
    </source>
</evidence>
<dbReference type="GO" id="GO:0006310">
    <property type="term" value="P:DNA recombination"/>
    <property type="evidence" value="ECO:0007669"/>
    <property type="project" value="UniProtKB-KW"/>
</dbReference>
<dbReference type="PANTHER" id="PTHR34605:SF3">
    <property type="entry name" value="P CELL-TYPE AGGLUTINATION PROTEIN MAP4-LIKE-RELATED"/>
    <property type="match status" value="1"/>
</dbReference>
<gene>
    <name evidence="7" type="ORF">EDC35_108100</name>
</gene>
<evidence type="ECO:0000256" key="3">
    <source>
        <dbReference type="ARBA" id="ARBA00023172"/>
    </source>
</evidence>
<feature type="domain" description="Core-binding (CB)" evidence="6">
    <location>
        <begin position="1"/>
        <end position="73"/>
    </location>
</feature>
<organism evidence="7 8">
    <name type="scientific">Thiobaca trueperi</name>
    <dbReference type="NCBI Taxonomy" id="127458"/>
    <lineage>
        <taxon>Bacteria</taxon>
        <taxon>Pseudomonadati</taxon>
        <taxon>Pseudomonadota</taxon>
        <taxon>Gammaproteobacteria</taxon>
        <taxon>Chromatiales</taxon>
        <taxon>Chromatiaceae</taxon>
        <taxon>Thiobaca</taxon>
    </lineage>
</organism>
<dbReference type="InterPro" id="IPR010998">
    <property type="entry name" value="Integrase_recombinase_N"/>
</dbReference>
<dbReference type="Pfam" id="PF00589">
    <property type="entry name" value="Phage_integrase"/>
    <property type="match status" value="1"/>
</dbReference>
<feature type="domain" description="Tyr recombinase" evidence="5">
    <location>
        <begin position="99"/>
        <end position="311"/>
    </location>
</feature>
<dbReference type="PROSITE" id="PS51900">
    <property type="entry name" value="CB"/>
    <property type="match status" value="1"/>
</dbReference>
<dbReference type="AlphaFoldDB" id="A0A4R3MXL4"/>
<accession>A0A4R3MXL4</accession>
<dbReference type="Gene3D" id="1.10.443.10">
    <property type="entry name" value="Intergrase catalytic core"/>
    <property type="match status" value="1"/>
</dbReference>
<keyword evidence="2 4" id="KW-0238">DNA-binding</keyword>
<dbReference type="Proteomes" id="UP000295717">
    <property type="component" value="Unassembled WGS sequence"/>
</dbReference>
<keyword evidence="3" id="KW-0233">DNA recombination</keyword>
<reference evidence="7 8" key="1">
    <citation type="submission" date="2019-03" db="EMBL/GenBank/DDBJ databases">
        <title>Genomic Encyclopedia of Type Strains, Phase IV (KMG-IV): sequencing the most valuable type-strain genomes for metagenomic binning, comparative biology and taxonomic classification.</title>
        <authorList>
            <person name="Goeker M."/>
        </authorList>
    </citation>
    <scope>NUCLEOTIDE SEQUENCE [LARGE SCALE GENOMIC DNA]</scope>
    <source>
        <strain evidence="7 8">DSM 13587</strain>
    </source>
</reference>
<dbReference type="SUPFAM" id="SSF56349">
    <property type="entry name" value="DNA breaking-rejoining enzymes"/>
    <property type="match status" value="1"/>
</dbReference>
<sequence length="313" mass="35804">MTSVDRYLEAATRTNTRRGYRSAIRHFEEVWGGFLPATADAVARYLADHAESLALNTLRLRLAALSQWHLEQGFPDPTKASVVRKVLKGIGELHPAREQQARPLQIEELARLDDWLAARIQESANHDEQAARRRATRDRALILLGFWRAFRGDELNRLRVEHIQVIPGEGMTLYLPRTKTDHSARGSEFKVPALSRLCPVDAYLDWISLTQLTEGPVFRRINRWGAVGDEALHPNSLIPLLRKRFVEAGLAMPEHYSGHSLRRGFASWANANHWDVKSLMDYVGWKDMKSALRYIERPDAFGRERIERALAQT</sequence>
<dbReference type="GO" id="GO:0015074">
    <property type="term" value="P:DNA integration"/>
    <property type="evidence" value="ECO:0007669"/>
    <property type="project" value="UniProtKB-KW"/>
</dbReference>
<protein>
    <submittedName>
        <fullName evidence="7">Phage integrase family protein</fullName>
    </submittedName>
</protein>
<dbReference type="InterPro" id="IPR002104">
    <property type="entry name" value="Integrase_catalytic"/>
</dbReference>
<dbReference type="PROSITE" id="PS51898">
    <property type="entry name" value="TYR_RECOMBINASE"/>
    <property type="match status" value="1"/>
</dbReference>
<evidence type="ECO:0000313" key="8">
    <source>
        <dbReference type="Proteomes" id="UP000295717"/>
    </source>
</evidence>
<dbReference type="Gene3D" id="1.10.150.130">
    <property type="match status" value="1"/>
</dbReference>
<evidence type="ECO:0000259" key="6">
    <source>
        <dbReference type="PROSITE" id="PS51900"/>
    </source>
</evidence>
<keyword evidence="1" id="KW-0229">DNA integration</keyword>
<dbReference type="PANTHER" id="PTHR34605">
    <property type="entry name" value="PHAGE_INTEGRASE DOMAIN-CONTAINING PROTEIN"/>
    <property type="match status" value="1"/>
</dbReference>
<dbReference type="InterPro" id="IPR052925">
    <property type="entry name" value="Phage_Integrase-like_Recomb"/>
</dbReference>
<dbReference type="InterPro" id="IPR044068">
    <property type="entry name" value="CB"/>
</dbReference>
<evidence type="ECO:0000256" key="1">
    <source>
        <dbReference type="ARBA" id="ARBA00022908"/>
    </source>
</evidence>
<name>A0A4R3MXL4_9GAMM</name>
<keyword evidence="8" id="KW-1185">Reference proteome</keyword>
<dbReference type="EMBL" id="SMAO01000008">
    <property type="protein sequence ID" value="TCT19493.1"/>
    <property type="molecule type" value="Genomic_DNA"/>
</dbReference>
<dbReference type="GO" id="GO:0003677">
    <property type="term" value="F:DNA binding"/>
    <property type="evidence" value="ECO:0007669"/>
    <property type="project" value="UniProtKB-UniRule"/>
</dbReference>
<proteinExistence type="predicted"/>
<dbReference type="OrthoDB" id="5914130at2"/>
<dbReference type="InterPro" id="IPR011010">
    <property type="entry name" value="DNA_brk_join_enz"/>
</dbReference>